<feature type="compositionally biased region" description="Basic and acidic residues" evidence="1">
    <location>
        <begin position="235"/>
        <end position="244"/>
    </location>
</feature>
<gene>
    <name evidence="2" type="ORF">LTRI10_LOCUS25011</name>
</gene>
<proteinExistence type="predicted"/>
<dbReference type="AlphaFoldDB" id="A0AAV2EDC0"/>
<evidence type="ECO:0000313" key="3">
    <source>
        <dbReference type="Proteomes" id="UP001497516"/>
    </source>
</evidence>
<evidence type="ECO:0000256" key="1">
    <source>
        <dbReference type="SAM" id="MobiDB-lite"/>
    </source>
</evidence>
<feature type="region of interest" description="Disordered" evidence="1">
    <location>
        <begin position="188"/>
        <end position="271"/>
    </location>
</feature>
<protein>
    <submittedName>
        <fullName evidence="2">Uncharacterized protein</fullName>
    </submittedName>
</protein>
<organism evidence="2 3">
    <name type="scientific">Linum trigynum</name>
    <dbReference type="NCBI Taxonomy" id="586398"/>
    <lineage>
        <taxon>Eukaryota</taxon>
        <taxon>Viridiplantae</taxon>
        <taxon>Streptophyta</taxon>
        <taxon>Embryophyta</taxon>
        <taxon>Tracheophyta</taxon>
        <taxon>Spermatophyta</taxon>
        <taxon>Magnoliopsida</taxon>
        <taxon>eudicotyledons</taxon>
        <taxon>Gunneridae</taxon>
        <taxon>Pentapetalae</taxon>
        <taxon>rosids</taxon>
        <taxon>fabids</taxon>
        <taxon>Malpighiales</taxon>
        <taxon>Linaceae</taxon>
        <taxon>Linum</taxon>
    </lineage>
</organism>
<name>A0AAV2EDC0_9ROSI</name>
<dbReference type="EMBL" id="OZ034817">
    <property type="protein sequence ID" value="CAL1383757.1"/>
    <property type="molecule type" value="Genomic_DNA"/>
</dbReference>
<sequence>MSSSRLSDMEWNRVKQQLEHLRVEQERAAQERGRSVLDYVAALAAFSTADNDAAATRLCDEVPKTAPPVEDELLHAVPGEEESCSGVECEESATDVIEEDPAATTTPPPMVEQSTVPLPPTEAVAVADDFSTIVSPPDKLAVAIWSHASMTKKVVAHPQPTSIATLMVSSLVRNEVVNWKFRRKLDVWGDGEPPSPFKKDSSTEEETSQGSREKRRGVAAPIEQLKMSLVAASTEGKERPKDKNGIPLVARGENAAGVPVEEEFRGDSAIH</sequence>
<feature type="compositionally biased region" description="Basic and acidic residues" evidence="1">
    <location>
        <begin position="262"/>
        <end position="271"/>
    </location>
</feature>
<keyword evidence="3" id="KW-1185">Reference proteome</keyword>
<evidence type="ECO:0000313" key="2">
    <source>
        <dbReference type="EMBL" id="CAL1383757.1"/>
    </source>
</evidence>
<accession>A0AAV2EDC0</accession>
<reference evidence="2 3" key="1">
    <citation type="submission" date="2024-04" db="EMBL/GenBank/DDBJ databases">
        <authorList>
            <person name="Fracassetti M."/>
        </authorList>
    </citation>
    <scope>NUCLEOTIDE SEQUENCE [LARGE SCALE GENOMIC DNA]</scope>
</reference>
<dbReference type="Proteomes" id="UP001497516">
    <property type="component" value="Chromosome 4"/>
</dbReference>